<dbReference type="SMART" id="SM00530">
    <property type="entry name" value="HTH_XRE"/>
    <property type="match status" value="1"/>
</dbReference>
<gene>
    <name evidence="2" type="ORF">H9Q80_06715</name>
</gene>
<dbReference type="CDD" id="cd00093">
    <property type="entry name" value="HTH_XRE"/>
    <property type="match status" value="1"/>
</dbReference>
<dbReference type="AlphaFoldDB" id="A0A7G9GS49"/>
<accession>A0A7G9GS49</accession>
<proteinExistence type="predicted"/>
<evidence type="ECO:0000259" key="1">
    <source>
        <dbReference type="PROSITE" id="PS50943"/>
    </source>
</evidence>
<protein>
    <submittedName>
        <fullName evidence="2">Helix-turn-helix transcriptional regulator</fullName>
    </submittedName>
</protein>
<feature type="domain" description="HTH cro/C1-type" evidence="1">
    <location>
        <begin position="13"/>
        <end position="68"/>
    </location>
</feature>
<dbReference type="KEGG" id="ehn:H9Q80_06715"/>
<dbReference type="SUPFAM" id="SSF47413">
    <property type="entry name" value="lambda repressor-like DNA-binding domains"/>
    <property type="match status" value="1"/>
</dbReference>
<evidence type="ECO:0000313" key="2">
    <source>
        <dbReference type="EMBL" id="QNM13631.1"/>
    </source>
</evidence>
<dbReference type="EMBL" id="CP060636">
    <property type="protein sequence ID" value="QNM13631.1"/>
    <property type="molecule type" value="Genomic_DNA"/>
</dbReference>
<dbReference type="RefSeq" id="WP_117452656.1">
    <property type="nucleotide sequence ID" value="NZ_CP060636.1"/>
</dbReference>
<dbReference type="InterPro" id="IPR010982">
    <property type="entry name" value="Lambda_DNA-bd_dom_sf"/>
</dbReference>
<evidence type="ECO:0000313" key="3">
    <source>
        <dbReference type="Proteomes" id="UP000515856"/>
    </source>
</evidence>
<sequence length="82" mass="9139">MIKTTGDACCDRIHELCEERKISLNKLSIVCGMTQSTLSNITSGRSKNPTVSTIKKICDGLNISLTDFFDSEHFTNLDQEIK</sequence>
<dbReference type="Gene3D" id="1.10.260.40">
    <property type="entry name" value="lambda repressor-like DNA-binding domains"/>
    <property type="match status" value="1"/>
</dbReference>
<keyword evidence="3" id="KW-1185">Reference proteome</keyword>
<dbReference type="Proteomes" id="UP000515856">
    <property type="component" value="Chromosome"/>
</dbReference>
<reference evidence="2 3" key="1">
    <citation type="submission" date="2020-08" db="EMBL/GenBank/DDBJ databases">
        <authorList>
            <person name="Liu C."/>
            <person name="Sun Q."/>
        </authorList>
    </citation>
    <scope>NUCLEOTIDE SEQUENCE [LARGE SCALE GENOMIC DNA]</scope>
    <source>
        <strain evidence="2 3">NSJ-61</strain>
    </source>
</reference>
<organism evidence="2 3">
    <name type="scientific">[Eubacterium] hominis</name>
    <dbReference type="NCBI Taxonomy" id="2764325"/>
    <lineage>
        <taxon>Bacteria</taxon>
        <taxon>Bacillati</taxon>
        <taxon>Bacillota</taxon>
        <taxon>Erysipelotrichia</taxon>
        <taxon>Erysipelotrichales</taxon>
        <taxon>Erysipelotrichaceae</taxon>
        <taxon>Amedibacillus</taxon>
    </lineage>
</organism>
<dbReference type="GO" id="GO:0003677">
    <property type="term" value="F:DNA binding"/>
    <property type="evidence" value="ECO:0007669"/>
    <property type="project" value="InterPro"/>
</dbReference>
<dbReference type="Pfam" id="PF13443">
    <property type="entry name" value="HTH_26"/>
    <property type="match status" value="1"/>
</dbReference>
<dbReference type="PROSITE" id="PS50943">
    <property type="entry name" value="HTH_CROC1"/>
    <property type="match status" value="1"/>
</dbReference>
<dbReference type="InterPro" id="IPR001387">
    <property type="entry name" value="Cro/C1-type_HTH"/>
</dbReference>
<name>A0A7G9GS49_9FIRM</name>